<gene>
    <name evidence="1" type="ORF">M514_14419</name>
</gene>
<dbReference type="Pfam" id="PF05380">
    <property type="entry name" value="Peptidase_A17"/>
    <property type="match status" value="1"/>
</dbReference>
<reference evidence="1" key="1">
    <citation type="journal article" date="2014" name="Nat. Genet.">
        <title>Genome and transcriptome of the porcine whipworm Trichuris suis.</title>
        <authorList>
            <person name="Jex A.R."/>
            <person name="Nejsum P."/>
            <person name="Schwarz E.M."/>
            <person name="Hu L."/>
            <person name="Young N.D."/>
            <person name="Hall R.S."/>
            <person name="Korhonen P.K."/>
            <person name="Liao S."/>
            <person name="Thamsborg S."/>
            <person name="Xia J."/>
            <person name="Xu P."/>
            <person name="Wang S."/>
            <person name="Scheerlinck J.P."/>
            <person name="Hofmann A."/>
            <person name="Sternberg P.W."/>
            <person name="Wang J."/>
            <person name="Gasser R.B."/>
        </authorList>
    </citation>
    <scope>NUCLEOTIDE SEQUENCE [LARGE SCALE GENOMIC DNA]</scope>
    <source>
        <strain evidence="1">DCEP-RM93F</strain>
    </source>
</reference>
<organism evidence="1">
    <name type="scientific">Trichuris suis</name>
    <name type="common">pig whipworm</name>
    <dbReference type="NCBI Taxonomy" id="68888"/>
    <lineage>
        <taxon>Eukaryota</taxon>
        <taxon>Metazoa</taxon>
        <taxon>Ecdysozoa</taxon>
        <taxon>Nematoda</taxon>
        <taxon>Enoplea</taxon>
        <taxon>Dorylaimia</taxon>
        <taxon>Trichinellida</taxon>
        <taxon>Trichuridae</taxon>
        <taxon>Trichuris</taxon>
    </lineage>
</organism>
<dbReference type="Proteomes" id="UP000030758">
    <property type="component" value="Unassembled WGS sequence"/>
</dbReference>
<dbReference type="InterPro" id="IPR008042">
    <property type="entry name" value="Retrotrans_Pao"/>
</dbReference>
<accession>A0A085NA28</accession>
<protein>
    <submittedName>
        <fullName evidence="1">Uncharacterized protein</fullName>
    </submittedName>
</protein>
<sequence>MGSSSVVNVASKSRIAPLKKLSVRRLELMGALIGARLVSYDKEVMELEIDAVHCWTDSKVALAWICSATKQWKPFVKNRVEEIQSLTEPNSWRHYPGRENPADHATRGLALCKLVKARQWWNGPIWLESNEDAWPLRQVIRLTERERSTLNERRCSHKEIQVNVALTTDEDSLGPA</sequence>
<evidence type="ECO:0000313" key="1">
    <source>
        <dbReference type="EMBL" id="KFD66324.1"/>
    </source>
</evidence>
<proteinExistence type="predicted"/>
<dbReference type="AlphaFoldDB" id="A0A085NA28"/>
<dbReference type="PANTHER" id="PTHR22955">
    <property type="entry name" value="RETROTRANSPOSON"/>
    <property type="match status" value="1"/>
</dbReference>
<name>A0A085NA28_9BILA</name>
<dbReference type="PANTHER" id="PTHR22955:SF70">
    <property type="entry name" value="INTEGRASE CATALYTIC DOMAIN-CONTAINING PROTEIN"/>
    <property type="match status" value="1"/>
</dbReference>
<dbReference type="EMBL" id="KL367526">
    <property type="protein sequence ID" value="KFD66324.1"/>
    <property type="molecule type" value="Genomic_DNA"/>
</dbReference>